<organism evidence="1 2">
    <name type="scientific">Hexamita inflata</name>
    <dbReference type="NCBI Taxonomy" id="28002"/>
    <lineage>
        <taxon>Eukaryota</taxon>
        <taxon>Metamonada</taxon>
        <taxon>Diplomonadida</taxon>
        <taxon>Hexamitidae</taxon>
        <taxon>Hexamitinae</taxon>
        <taxon>Hexamita</taxon>
    </lineage>
</organism>
<comment type="caution">
    <text evidence="1">The sequence shown here is derived from an EMBL/GenBank/DDBJ whole genome shotgun (WGS) entry which is preliminary data.</text>
</comment>
<reference evidence="1 2" key="1">
    <citation type="submission" date="2024-07" db="EMBL/GenBank/DDBJ databases">
        <authorList>
            <person name="Akdeniz Z."/>
        </authorList>
    </citation>
    <scope>NUCLEOTIDE SEQUENCE [LARGE SCALE GENOMIC DNA]</scope>
</reference>
<evidence type="ECO:0000313" key="2">
    <source>
        <dbReference type="Proteomes" id="UP001642409"/>
    </source>
</evidence>
<dbReference type="Proteomes" id="UP001642409">
    <property type="component" value="Unassembled WGS sequence"/>
</dbReference>
<accession>A0ABP1GGE0</accession>
<proteinExistence type="predicted"/>
<keyword evidence="2" id="KW-1185">Reference proteome</keyword>
<sequence length="139" mass="15873">MSVPVEKFMSLLAAKLNLSANQPNLNSKIVFAVMQLPDISPLFQYISIKLNVSQQLLLKTFFEQAQQHLTTQQLNLSLRIDIEHKFKVVGHDGHNERNQLVQLSSSTDSQMQQKRFQMQTEPIPSSAKLQIIISCQIIR</sequence>
<gene>
    <name evidence="1" type="ORF">HINF_LOCUS301</name>
</gene>
<dbReference type="EMBL" id="CAXDID020000001">
    <property type="protein sequence ID" value="CAL5970361.1"/>
    <property type="molecule type" value="Genomic_DNA"/>
</dbReference>
<protein>
    <submittedName>
        <fullName evidence="1">Hypothetical_protein</fullName>
    </submittedName>
</protein>
<evidence type="ECO:0000313" key="1">
    <source>
        <dbReference type="EMBL" id="CAL5970361.1"/>
    </source>
</evidence>
<name>A0ABP1GGE0_9EUKA</name>